<sequence>MFSNVNLTVVKGKSYIFNIEAIGHPFWIKTAQSTGQLDLYNDGITNNGGALISYGAIYGQFYSVSMSNKAYLCIQVNTGYNTNTNEWIRVAYGSFTAFHRCYTDDVLYNGETTETIDIFKNDYMGRVVITTGKIKTDLSRDVETPEPTEPDTSDIKKAPDSEWYSLIDKDGITIEDAVPVV</sequence>
<evidence type="ECO:0000313" key="2">
    <source>
        <dbReference type="EMBL" id="OBQ32449.1"/>
    </source>
</evidence>
<evidence type="ECO:0000256" key="1">
    <source>
        <dbReference type="SAM" id="MobiDB-lite"/>
    </source>
</evidence>
<feature type="region of interest" description="Disordered" evidence="1">
    <location>
        <begin position="138"/>
        <end position="157"/>
    </location>
</feature>
<feature type="non-terminal residue" evidence="2">
    <location>
        <position position="181"/>
    </location>
</feature>
<comment type="caution">
    <text evidence="2">The sequence shown here is derived from an EMBL/GenBank/DDBJ whole genome shotgun (WGS) entry which is preliminary data.</text>
</comment>
<dbReference type="AlphaFoldDB" id="A0A1B7W5U3"/>
<evidence type="ECO:0000313" key="3">
    <source>
        <dbReference type="Proteomes" id="UP000092093"/>
    </source>
</evidence>
<name>A0A1B7W5U3_APHFL</name>
<dbReference type="EMBL" id="LJOW01000808">
    <property type="protein sequence ID" value="OBQ32449.1"/>
    <property type="molecule type" value="Genomic_DNA"/>
</dbReference>
<dbReference type="Proteomes" id="UP000092093">
    <property type="component" value="Unassembled WGS sequence"/>
</dbReference>
<proteinExistence type="predicted"/>
<reference evidence="2 3" key="1">
    <citation type="submission" date="2015-09" db="EMBL/GenBank/DDBJ databases">
        <title>Aphanizomenon flos-aquae WA102.</title>
        <authorList>
            <person name="Driscoll C."/>
        </authorList>
    </citation>
    <scope>NUCLEOTIDE SEQUENCE [LARGE SCALE GENOMIC DNA]</scope>
    <source>
        <strain evidence="2">WA102</strain>
    </source>
</reference>
<protein>
    <submittedName>
        <fullName evidence="2">Uncharacterized protein</fullName>
    </submittedName>
</protein>
<gene>
    <name evidence="2" type="ORF">AN484_27955</name>
</gene>
<organism evidence="2 3">
    <name type="scientific">Aphanizomenon flos-aquae WA102</name>
    <dbReference type="NCBI Taxonomy" id="1710896"/>
    <lineage>
        <taxon>Bacteria</taxon>
        <taxon>Bacillati</taxon>
        <taxon>Cyanobacteriota</taxon>
        <taxon>Cyanophyceae</taxon>
        <taxon>Nostocales</taxon>
        <taxon>Aphanizomenonaceae</taxon>
        <taxon>Aphanizomenon</taxon>
    </lineage>
</organism>
<accession>A0A1B7W5U3</accession>